<dbReference type="GO" id="GO:0043161">
    <property type="term" value="P:proteasome-mediated ubiquitin-dependent protein catabolic process"/>
    <property type="evidence" value="ECO:0007669"/>
    <property type="project" value="TreeGrafter"/>
</dbReference>
<organism evidence="4 5">
    <name type="scientific">Rhodamnia argentea</name>
    <dbReference type="NCBI Taxonomy" id="178133"/>
    <lineage>
        <taxon>Eukaryota</taxon>
        <taxon>Viridiplantae</taxon>
        <taxon>Streptophyta</taxon>
        <taxon>Embryophyta</taxon>
        <taxon>Tracheophyta</taxon>
        <taxon>Spermatophyta</taxon>
        <taxon>Magnoliopsida</taxon>
        <taxon>eudicotyledons</taxon>
        <taxon>Gunneridae</taxon>
        <taxon>Pentapetalae</taxon>
        <taxon>rosids</taxon>
        <taxon>malvids</taxon>
        <taxon>Myrtales</taxon>
        <taxon>Myrtaceae</taxon>
        <taxon>Myrtoideae</taxon>
        <taxon>Myrteae</taxon>
        <taxon>Australasian group</taxon>
        <taxon>Rhodamnia</taxon>
    </lineage>
</organism>
<dbReference type="PANTHER" id="PTHR44080">
    <property type="entry name" value="E3 UBIQUITIN-PROTEIN LIGASE COP1"/>
    <property type="match status" value="1"/>
</dbReference>
<dbReference type="Gene3D" id="3.30.40.10">
    <property type="entry name" value="Zinc/RING finger domain, C3HC4 (zinc finger)"/>
    <property type="match status" value="1"/>
</dbReference>
<dbReference type="PROSITE" id="PS00678">
    <property type="entry name" value="WD_REPEATS_1"/>
    <property type="match status" value="1"/>
</dbReference>
<accession>A0A8B8PGH0</accession>
<dbReference type="GeneID" id="115742848"/>
<dbReference type="InterPro" id="IPR013083">
    <property type="entry name" value="Znf_RING/FYVE/PHD"/>
</dbReference>
<dbReference type="InterPro" id="IPR036322">
    <property type="entry name" value="WD40_repeat_dom_sf"/>
</dbReference>
<dbReference type="InterPro" id="IPR042755">
    <property type="entry name" value="COP1"/>
</dbReference>
<evidence type="ECO:0000313" key="5">
    <source>
        <dbReference type="RefSeq" id="XP_030533213.1"/>
    </source>
</evidence>
<sequence>MGGGTVGSLMADADDLSCPICINLMDDAFVAACGHLLMQVDLQDTKEHIEATDNKQRAESLEPDDECFEKLKKFDVSTASTSPPSSVVGGSCCHCGQSIQLQSHKTPEQQTQQKKLAEYSDYAYLTGLLQEIDFLRLGSQDTSRTAPCPAMEGPVLKKEETGCDSMKREGCQSGFEDVKSMLSSFMEYSQLKVIAELNNGVHVGSRNIAASIELNKDEELFATAGISRTVEVFHFPSVLNGTAADHGPVVKISRESKLSCLSWNKYMSNQFAVSDYEGIVAVHDAATCQSMIQFNEHENRVWSIDFSHTEPHLLISGGNGRKVKVWSTKQEASVLTINMKTSICAVKYDPGSSVYFAVGSADHNIHYYDSRNISRAVHKLKGHRKSVSHVEFSSSNNLISASIDSSLRLWDIEKRVPLREFTGHLNKKNFAGLSSTGNFIACGSETNEVVVYHKDLPKPVAWHSFNSPHADHAGENADSPFVSAVCWKHDGSAMLAANSQGIIKVLALPFQQIKSNRWKKMEGISC</sequence>
<dbReference type="SUPFAM" id="SSF50978">
    <property type="entry name" value="WD40 repeat-like"/>
    <property type="match status" value="1"/>
</dbReference>
<name>A0A8B8PGH0_9MYRT</name>
<dbReference type="OrthoDB" id="273771at2759"/>
<dbReference type="GO" id="GO:0061630">
    <property type="term" value="F:ubiquitin protein ligase activity"/>
    <property type="evidence" value="ECO:0007669"/>
    <property type="project" value="InterPro"/>
</dbReference>
<keyword evidence="2" id="KW-0677">Repeat</keyword>
<evidence type="ECO:0000256" key="1">
    <source>
        <dbReference type="ARBA" id="ARBA00022574"/>
    </source>
</evidence>
<dbReference type="Gene3D" id="2.130.10.10">
    <property type="entry name" value="YVTN repeat-like/Quinoprotein amine dehydrogenase"/>
    <property type="match status" value="1"/>
</dbReference>
<evidence type="ECO:0000256" key="2">
    <source>
        <dbReference type="ARBA" id="ARBA00022737"/>
    </source>
</evidence>
<reference evidence="5" key="1">
    <citation type="submission" date="2025-08" db="UniProtKB">
        <authorList>
            <consortium name="RefSeq"/>
        </authorList>
    </citation>
    <scope>IDENTIFICATION</scope>
    <source>
        <tissue evidence="5">Leaf</tissue>
    </source>
</reference>
<feature type="repeat" description="WD" evidence="3">
    <location>
        <begin position="294"/>
        <end position="336"/>
    </location>
</feature>
<keyword evidence="4" id="KW-1185">Reference proteome</keyword>
<dbReference type="SMART" id="SM00320">
    <property type="entry name" value="WD40"/>
    <property type="match status" value="6"/>
</dbReference>
<dbReference type="PROSITE" id="PS50082">
    <property type="entry name" value="WD_REPEATS_2"/>
    <property type="match status" value="2"/>
</dbReference>
<dbReference type="RefSeq" id="XP_030533213.1">
    <property type="nucleotide sequence ID" value="XM_030677353.1"/>
</dbReference>
<feature type="repeat" description="WD" evidence="3">
    <location>
        <begin position="380"/>
        <end position="420"/>
    </location>
</feature>
<dbReference type="KEGG" id="rarg:115742848"/>
<dbReference type="Proteomes" id="UP000827889">
    <property type="component" value="Chromosome 9"/>
</dbReference>
<proteinExistence type="predicted"/>
<dbReference type="AlphaFoldDB" id="A0A8B8PGH0"/>
<evidence type="ECO:0000256" key="3">
    <source>
        <dbReference type="PROSITE-ProRule" id="PRU00221"/>
    </source>
</evidence>
<dbReference type="InterPro" id="IPR019775">
    <property type="entry name" value="WD40_repeat_CS"/>
</dbReference>
<dbReference type="InterPro" id="IPR015943">
    <property type="entry name" value="WD40/YVTN_repeat-like_dom_sf"/>
</dbReference>
<dbReference type="Pfam" id="PF00400">
    <property type="entry name" value="WD40"/>
    <property type="match status" value="2"/>
</dbReference>
<keyword evidence="1 3" id="KW-0853">WD repeat</keyword>
<dbReference type="PROSITE" id="PS50294">
    <property type="entry name" value="WD_REPEATS_REGION"/>
    <property type="match status" value="1"/>
</dbReference>
<evidence type="ECO:0000313" key="4">
    <source>
        <dbReference type="Proteomes" id="UP000827889"/>
    </source>
</evidence>
<protein>
    <submittedName>
        <fullName evidence="5">E3 ubiquitin-protein ligase COP1-like isoform X1</fullName>
    </submittedName>
</protein>
<gene>
    <name evidence="5" type="primary">LOC115742848</name>
</gene>
<dbReference type="PANTHER" id="PTHR44080:SF1">
    <property type="entry name" value="E3 UBIQUITIN-PROTEIN LIGASE COP1"/>
    <property type="match status" value="1"/>
</dbReference>
<dbReference type="InterPro" id="IPR001680">
    <property type="entry name" value="WD40_rpt"/>
</dbReference>